<feature type="chain" id="PRO_5011641366" evidence="1">
    <location>
        <begin position="24"/>
        <end position="950"/>
    </location>
</feature>
<dbReference type="InterPro" id="IPR013784">
    <property type="entry name" value="Carb-bd-like_fold"/>
</dbReference>
<sequence>MMKKLLISTATALLLIASFSALAQQKIGSLKGKAIDEKTNKPVEFASFAVKNVKDSTVAAMGATTPEGVFIAKGLAYGRYKFYLAIIGYKPILKLFEVTAEKTNIDFGDLKMEEAAITLNSVLIKGDLLPMIIKKDTIEFNADAFKTQADASLEDALKTMPGMEVDQDGKITFNGRKIDRVLVDGKDFFGNDPKMATQNLPKEIISKIQVIEKKTDDAIFKGVDDGKREHILNVTLKDDKKKGYFGNIVAGKANGSLYDGSFSLNRFNNKRQISVISMGNNINKTSFSYNDLTDFLGGDVFGSGMVTGVMIDGSGNITIGFGGEDFSSGSAGGGGINDNKGIGINFNDEWGKNPKYPYKVSANYMGNRNYGIRESLSSRLNLLGAESYFNDRDNDATTTTMRHRLNMRFDIPIDSMNKIQFSPNFGFSGSDTQNASVFSSYTRGGQENINKGTSLTSNDSKSPGFGGKLLYNRRFLKKGRSFSLTANGNLSNSVLDGLNLSNITINNNGVPANTILNQLIDQAGDVNNYSLSAEYAEPLSKKINLSINYTYNKREDIIERIVYDYNLGTTRYDLINNTLSRELQNFNENNNVSLRFNYRPNNKFNFTLNSSQKFVALAGRNLIDDKSLSRNFVLLEPNFYLSYKINKVSSLTANANRYNGIPSISQLQPLTDNANPLQITTGNPNLRPSAENSLSVSYNWFNPTTSSSINFYINFSNSENRIINNSLLDPKTGIQTTFYDNISGPYNYSGRLSGSFKIKSLGLTVSPNVNYNAGKNVTFLNKEIVSSNTQAIGLGASLNYALGADLQFSNRINANLREVAYHYNNLATQNFTTIFNNLSLNAALPYNLRFGLTSNVVYNANVGLGANNNTIHTANVSMEKLFLKKSLSLKASVSDVFNNSRNSSRYASDTYILESVNLGMRRYFLMSLTYRIKKFGAKESNNSFRAISVF</sequence>
<dbReference type="Proteomes" id="UP000199666">
    <property type="component" value="Unassembled WGS sequence"/>
</dbReference>
<name>A0A1I2YZF6_9SPHI</name>
<feature type="signal peptide" evidence="1">
    <location>
        <begin position="1"/>
        <end position="23"/>
    </location>
</feature>
<dbReference type="InterPro" id="IPR041700">
    <property type="entry name" value="OMP_b-brl_3"/>
</dbReference>
<evidence type="ECO:0000313" key="4">
    <source>
        <dbReference type="Proteomes" id="UP000199666"/>
    </source>
</evidence>
<keyword evidence="3" id="KW-0675">Receptor</keyword>
<evidence type="ECO:0000259" key="2">
    <source>
        <dbReference type="Pfam" id="PF14905"/>
    </source>
</evidence>
<protein>
    <submittedName>
        <fullName evidence="3">Outer membrane receptor proteins, mostly Fe transport</fullName>
    </submittedName>
</protein>
<organism evidence="3 4">
    <name type="scientific">Pedobacter insulae</name>
    <dbReference type="NCBI Taxonomy" id="414048"/>
    <lineage>
        <taxon>Bacteria</taxon>
        <taxon>Pseudomonadati</taxon>
        <taxon>Bacteroidota</taxon>
        <taxon>Sphingobacteriia</taxon>
        <taxon>Sphingobacteriales</taxon>
        <taxon>Sphingobacteriaceae</taxon>
        <taxon>Pedobacter</taxon>
    </lineage>
</organism>
<gene>
    <name evidence="3" type="ORF">SAMN04489864_108179</name>
</gene>
<reference evidence="3 4" key="1">
    <citation type="submission" date="2016-10" db="EMBL/GenBank/DDBJ databases">
        <authorList>
            <person name="de Groot N.N."/>
        </authorList>
    </citation>
    <scope>NUCLEOTIDE SEQUENCE [LARGE SCALE GENOMIC DNA]</scope>
    <source>
        <strain evidence="3 4">DSM 18684</strain>
    </source>
</reference>
<dbReference type="GO" id="GO:0030246">
    <property type="term" value="F:carbohydrate binding"/>
    <property type="evidence" value="ECO:0007669"/>
    <property type="project" value="InterPro"/>
</dbReference>
<keyword evidence="4" id="KW-1185">Reference proteome</keyword>
<dbReference type="OrthoDB" id="1086219at2"/>
<dbReference type="SUPFAM" id="SSF56935">
    <property type="entry name" value="Porins"/>
    <property type="match status" value="1"/>
</dbReference>
<evidence type="ECO:0000256" key="1">
    <source>
        <dbReference type="SAM" id="SignalP"/>
    </source>
</evidence>
<dbReference type="EMBL" id="FOPP01000008">
    <property type="protein sequence ID" value="SFH30586.1"/>
    <property type="molecule type" value="Genomic_DNA"/>
</dbReference>
<evidence type="ECO:0000313" key="3">
    <source>
        <dbReference type="EMBL" id="SFH30586.1"/>
    </source>
</evidence>
<dbReference type="STRING" id="414048.SAMN04489864_108179"/>
<dbReference type="SUPFAM" id="SSF49452">
    <property type="entry name" value="Starch-binding domain-like"/>
    <property type="match status" value="1"/>
</dbReference>
<dbReference type="AlphaFoldDB" id="A0A1I2YZF6"/>
<feature type="domain" description="Outer membrane protein beta-barrel" evidence="2">
    <location>
        <begin position="787"/>
        <end position="930"/>
    </location>
</feature>
<feature type="domain" description="Outer membrane protein beta-barrel" evidence="2">
    <location>
        <begin position="474"/>
        <end position="784"/>
    </location>
</feature>
<keyword evidence="1" id="KW-0732">Signal</keyword>
<proteinExistence type="predicted"/>
<dbReference type="Pfam" id="PF14905">
    <property type="entry name" value="OMP_b-brl_3"/>
    <property type="match status" value="2"/>
</dbReference>
<accession>A0A1I2YZF6</accession>
<dbReference type="RefSeq" id="WP_090995582.1">
    <property type="nucleotide sequence ID" value="NZ_FOPP01000008.1"/>
</dbReference>